<gene>
    <name evidence="1" type="primary">lxmK</name>
    <name evidence="1" type="ORF">RM446_02320</name>
</gene>
<dbReference type="InterPro" id="IPR011009">
    <property type="entry name" value="Kinase-like_dom_sf"/>
</dbReference>
<dbReference type="RefSeq" id="WP_311543379.1">
    <property type="nucleotide sequence ID" value="NZ_JAVREK010000002.1"/>
</dbReference>
<name>A0ABU2KNU7_9ACTN</name>
<sequence>MQVNTAVKTTRKLARYTPVDLAGAPEVDALLERLGFGPLVRSEVATSPGRNDIWLGPSESGIRVFVKRLTGNNRYISERIERMRAFERFRQETGPGSLNAPELLSSETDTGLCVFGYVGDARTGAELAADDRFDASLAELAGRALGTVHAGARHHLADLDASQPHMPDPRMFTGLPRGMYDSLTTAEVDAWRMLQQDAPLVRAITELCSAEPGNPAVPSHGDLRLDQFLVSEGALYVSDWEEFRLTDPARDVGNYAGQWLQRAVLDIVSAPAGSAFRDADLTHEDVMERGAANLTRVRPLVERFWNAYREQHTRADPDLPRRATAHAGWHLLDRLLASASRTNRLTGIERAAAGVGRAALIRPDRFTSVIGLRGNRT</sequence>
<protein>
    <submittedName>
        <fullName evidence="1">Class V lanthionine synthetase subunit LxmK</fullName>
    </submittedName>
</protein>
<dbReference type="Gene3D" id="3.90.1200.10">
    <property type="match status" value="1"/>
</dbReference>
<dbReference type="NCBIfam" id="NF038156">
    <property type="entry name" value="lant_syn_V_LxmK"/>
    <property type="match status" value="1"/>
</dbReference>
<evidence type="ECO:0000313" key="1">
    <source>
        <dbReference type="EMBL" id="MDT0300944.1"/>
    </source>
</evidence>
<reference evidence="2" key="1">
    <citation type="submission" date="2023-07" db="EMBL/GenBank/DDBJ databases">
        <title>30 novel species of actinomycetes from the DSMZ collection.</title>
        <authorList>
            <person name="Nouioui I."/>
        </authorList>
    </citation>
    <scope>NUCLEOTIDE SEQUENCE [LARGE SCALE GENOMIC DNA]</scope>
    <source>
        <strain evidence="2">DSM 45055</strain>
    </source>
</reference>
<dbReference type="SUPFAM" id="SSF56112">
    <property type="entry name" value="Protein kinase-like (PK-like)"/>
    <property type="match status" value="1"/>
</dbReference>
<comment type="caution">
    <text evidence="1">The sequence shown here is derived from an EMBL/GenBank/DDBJ whole genome shotgun (WGS) entry which is preliminary data.</text>
</comment>
<evidence type="ECO:0000313" key="2">
    <source>
        <dbReference type="Proteomes" id="UP001183226"/>
    </source>
</evidence>
<organism evidence="1 2">
    <name type="scientific">Streptomonospora wellingtoniae</name>
    <dbReference type="NCBI Taxonomy" id="3075544"/>
    <lineage>
        <taxon>Bacteria</taxon>
        <taxon>Bacillati</taxon>
        <taxon>Actinomycetota</taxon>
        <taxon>Actinomycetes</taxon>
        <taxon>Streptosporangiales</taxon>
        <taxon>Nocardiopsidaceae</taxon>
        <taxon>Streptomonospora</taxon>
    </lineage>
</organism>
<proteinExistence type="predicted"/>
<accession>A0ABU2KNU7</accession>
<keyword evidence="2" id="KW-1185">Reference proteome</keyword>
<dbReference type="EMBL" id="JAVREK010000002">
    <property type="protein sequence ID" value="MDT0300944.1"/>
    <property type="molecule type" value="Genomic_DNA"/>
</dbReference>
<dbReference type="Proteomes" id="UP001183226">
    <property type="component" value="Unassembled WGS sequence"/>
</dbReference>